<reference evidence="8 9" key="1">
    <citation type="submission" date="2013-12" db="EMBL/GenBank/DDBJ databases">
        <title>Draft genome of the parsitic nematode Ancylostoma duodenale.</title>
        <authorList>
            <person name="Mitreva M."/>
        </authorList>
    </citation>
    <scope>NUCLEOTIDE SEQUENCE [LARGE SCALE GENOMIC DNA]</scope>
    <source>
        <strain evidence="8 9">Zhejiang</strain>
    </source>
</reference>
<evidence type="ECO:0000256" key="5">
    <source>
        <dbReference type="PROSITE-ProRule" id="PRU01240"/>
    </source>
</evidence>
<dbReference type="PROSITE" id="PS00137">
    <property type="entry name" value="SUBTILASE_HIS"/>
    <property type="match status" value="1"/>
</dbReference>
<dbReference type="InterPro" id="IPR015500">
    <property type="entry name" value="Peptidase_S8_subtilisin-rel"/>
</dbReference>
<feature type="active site" description="Charge relay system" evidence="4 5">
    <location>
        <position position="227"/>
    </location>
</feature>
<dbReference type="Gene3D" id="3.30.70.850">
    <property type="entry name" value="Peptidase S8, pro-domain"/>
    <property type="match status" value="1"/>
</dbReference>
<feature type="chain" id="PRO_5002147437" evidence="6">
    <location>
        <begin position="30"/>
        <end position="423"/>
    </location>
</feature>
<evidence type="ECO:0000313" key="9">
    <source>
        <dbReference type="Proteomes" id="UP000054047"/>
    </source>
</evidence>
<dbReference type="Gene3D" id="3.40.50.200">
    <property type="entry name" value="Peptidase S8/S53 domain"/>
    <property type="match status" value="1"/>
</dbReference>
<dbReference type="InterPro" id="IPR023827">
    <property type="entry name" value="Peptidase_S8_Asp-AS"/>
</dbReference>
<feature type="domain" description="Peptidase S8/S53" evidence="7">
    <location>
        <begin position="179"/>
        <end position="422"/>
    </location>
</feature>
<dbReference type="GO" id="GO:0004252">
    <property type="term" value="F:serine-type endopeptidase activity"/>
    <property type="evidence" value="ECO:0007669"/>
    <property type="project" value="UniProtKB-UniRule"/>
</dbReference>
<dbReference type="InterPro" id="IPR038466">
    <property type="entry name" value="S8_pro-domain_sf"/>
</dbReference>
<name>A0A0C2DGV6_9BILA</name>
<dbReference type="PROSITE" id="PS51892">
    <property type="entry name" value="SUBTILASE"/>
    <property type="match status" value="1"/>
</dbReference>
<dbReference type="PANTHER" id="PTHR42884">
    <property type="entry name" value="PROPROTEIN CONVERTASE SUBTILISIN/KEXIN-RELATED"/>
    <property type="match status" value="1"/>
</dbReference>
<evidence type="ECO:0000256" key="6">
    <source>
        <dbReference type="SAM" id="SignalP"/>
    </source>
</evidence>
<feature type="signal peptide" evidence="6">
    <location>
        <begin position="1"/>
        <end position="29"/>
    </location>
</feature>
<keyword evidence="6" id="KW-0732">Signal</keyword>
<dbReference type="GO" id="GO:0000139">
    <property type="term" value="C:Golgi membrane"/>
    <property type="evidence" value="ECO:0007669"/>
    <property type="project" value="TreeGrafter"/>
</dbReference>
<dbReference type="PRINTS" id="PR00723">
    <property type="entry name" value="SUBTILISIN"/>
</dbReference>
<evidence type="ECO:0000256" key="1">
    <source>
        <dbReference type="ARBA" id="ARBA00022670"/>
    </source>
</evidence>
<gene>
    <name evidence="8" type="ORF">ANCDUO_08039</name>
</gene>
<dbReference type="InterPro" id="IPR034182">
    <property type="entry name" value="Kexin/furin"/>
</dbReference>
<dbReference type="GO" id="GO:0005802">
    <property type="term" value="C:trans-Golgi network"/>
    <property type="evidence" value="ECO:0007669"/>
    <property type="project" value="TreeGrafter"/>
</dbReference>
<evidence type="ECO:0000313" key="8">
    <source>
        <dbReference type="EMBL" id="KIH61682.1"/>
    </source>
</evidence>
<dbReference type="PANTHER" id="PTHR42884:SF33">
    <property type="entry name" value="ENDOPROTEASE AEX-5"/>
    <property type="match status" value="1"/>
</dbReference>
<protein>
    <submittedName>
        <fullName evidence="8">Peptidase, S8/S53 family</fullName>
    </submittedName>
</protein>
<organism evidence="8 9">
    <name type="scientific">Ancylostoma duodenale</name>
    <dbReference type="NCBI Taxonomy" id="51022"/>
    <lineage>
        <taxon>Eukaryota</taxon>
        <taxon>Metazoa</taxon>
        <taxon>Ecdysozoa</taxon>
        <taxon>Nematoda</taxon>
        <taxon>Chromadorea</taxon>
        <taxon>Rhabditida</taxon>
        <taxon>Rhabditina</taxon>
        <taxon>Rhabditomorpha</taxon>
        <taxon>Strongyloidea</taxon>
        <taxon>Ancylostomatidae</taxon>
        <taxon>Ancylostomatinae</taxon>
        <taxon>Ancylostoma</taxon>
    </lineage>
</organism>
<sequence>MVSITGESTAMASFLFVLCLLSSAPLLASHEFHRQLSDVVESLLHNVKHSDYGLRPKKEISHNSEASGSGSRFAIEVDAADWDRVLSLAESAGFVIEKRLQSFSNIYIARRRGRRKRDTGQIISELISSKSVRWAEPLLPLYREKRVIFTDPLYKEQLLSWSSTPSMSIPEAWAEGFTGKGVSVAVLDDGVDALHEDLHEAVDPELCYNFVEVSVDVTPKPGREETHGTRCAGIIAMTANNSKCGVGVAHHSKLAGLKVLGEGQFLNDAIEGDSLAYKSVLRGSDRIDIYSVSWGPRDDGRSAERPGSLAQKALEYGTMHGRNGLGSLYVWASGNGGLEDDDCAMDGYASNLHTITLGVATSTGAPPWYAEGCSAVMAAVTEGPKTTNGMVTTDVGNKCVSFSGSSAAAPLGAAILALVLEAK</sequence>
<keyword evidence="3 5" id="KW-0720">Serine protease</keyword>
<dbReference type="Pfam" id="PF00082">
    <property type="entry name" value="Peptidase_S8"/>
    <property type="match status" value="1"/>
</dbReference>
<dbReference type="EMBL" id="KN729907">
    <property type="protein sequence ID" value="KIH61682.1"/>
    <property type="molecule type" value="Genomic_DNA"/>
</dbReference>
<dbReference type="PROSITE" id="PS00136">
    <property type="entry name" value="SUBTILASE_ASP"/>
    <property type="match status" value="1"/>
</dbReference>
<keyword evidence="2 5" id="KW-0378">Hydrolase</keyword>
<keyword evidence="1 5" id="KW-0645">Protease</keyword>
<dbReference type="GO" id="GO:0016485">
    <property type="term" value="P:protein processing"/>
    <property type="evidence" value="ECO:0007669"/>
    <property type="project" value="TreeGrafter"/>
</dbReference>
<dbReference type="InterPro" id="IPR000209">
    <property type="entry name" value="Peptidase_S8/S53_dom"/>
</dbReference>
<dbReference type="AlphaFoldDB" id="A0A0C2DGV6"/>
<dbReference type="OrthoDB" id="300641at2759"/>
<dbReference type="CDD" id="cd04059">
    <property type="entry name" value="Peptidases_S8_Protein_convertases_Kexins_Furin-like"/>
    <property type="match status" value="1"/>
</dbReference>
<evidence type="ECO:0000256" key="3">
    <source>
        <dbReference type="ARBA" id="ARBA00022825"/>
    </source>
</evidence>
<evidence type="ECO:0000259" key="7">
    <source>
        <dbReference type="Pfam" id="PF00082"/>
    </source>
</evidence>
<proteinExistence type="inferred from homology"/>
<dbReference type="InterPro" id="IPR036852">
    <property type="entry name" value="Peptidase_S8/S53_dom_sf"/>
</dbReference>
<dbReference type="SUPFAM" id="SSF52743">
    <property type="entry name" value="Subtilisin-like"/>
    <property type="match status" value="1"/>
</dbReference>
<evidence type="ECO:0000256" key="4">
    <source>
        <dbReference type="PIRSR" id="PIRSR615500-1"/>
    </source>
</evidence>
<dbReference type="InterPro" id="IPR022398">
    <property type="entry name" value="Peptidase_S8_His-AS"/>
</dbReference>
<feature type="active site" description="Charge relay system" evidence="4 5">
    <location>
        <position position="406"/>
    </location>
</feature>
<keyword evidence="9" id="KW-1185">Reference proteome</keyword>
<evidence type="ECO:0000256" key="2">
    <source>
        <dbReference type="ARBA" id="ARBA00022801"/>
    </source>
</evidence>
<dbReference type="Proteomes" id="UP000054047">
    <property type="component" value="Unassembled WGS sequence"/>
</dbReference>
<accession>A0A0C2DGV6</accession>
<feature type="active site" description="Charge relay system" evidence="4 5">
    <location>
        <position position="188"/>
    </location>
</feature>
<comment type="similarity">
    <text evidence="5">Belongs to the peptidase S8 family.</text>
</comment>